<gene>
    <name evidence="1" type="ORF">ADL15_18190</name>
</gene>
<dbReference type="EMBL" id="LLZH01000155">
    <property type="protein sequence ID" value="KUL33062.1"/>
    <property type="molecule type" value="Genomic_DNA"/>
</dbReference>
<dbReference type="AlphaFoldDB" id="A0A101JU55"/>
<name>A0A101JU55_9ACTN</name>
<evidence type="ECO:0000313" key="1">
    <source>
        <dbReference type="EMBL" id="KUL33062.1"/>
    </source>
</evidence>
<accession>A0A101JU55</accession>
<sequence length="74" mass="7355">MDANSYPIGVDVNGGLIEGNMLFGGEPGAGKSVLLNAVTASAALLASGVCDCESYDCRCECCGLGNCSCTAAED</sequence>
<dbReference type="InterPro" id="IPR027417">
    <property type="entry name" value="P-loop_NTPase"/>
</dbReference>
<reference evidence="1 2" key="1">
    <citation type="submission" date="2015-10" db="EMBL/GenBank/DDBJ databases">
        <authorList>
            <person name="Gilbert D.G."/>
        </authorList>
    </citation>
    <scope>NUCLEOTIDE SEQUENCE [LARGE SCALE GENOMIC DNA]</scope>
    <source>
        <strain evidence="1 2">NRRL B-16712</strain>
    </source>
</reference>
<protein>
    <submittedName>
        <fullName evidence="1">Uncharacterized protein</fullName>
    </submittedName>
</protein>
<evidence type="ECO:0000313" key="2">
    <source>
        <dbReference type="Proteomes" id="UP000053244"/>
    </source>
</evidence>
<organism evidence="1 2">
    <name type="scientific">Actinoplanes awajinensis subsp. mycoplanecinus</name>
    <dbReference type="NCBI Taxonomy" id="135947"/>
    <lineage>
        <taxon>Bacteria</taxon>
        <taxon>Bacillati</taxon>
        <taxon>Actinomycetota</taxon>
        <taxon>Actinomycetes</taxon>
        <taxon>Micromonosporales</taxon>
        <taxon>Micromonosporaceae</taxon>
        <taxon>Actinoplanes</taxon>
    </lineage>
</organism>
<dbReference type="OrthoDB" id="3315716at2"/>
<dbReference type="Proteomes" id="UP000053244">
    <property type="component" value="Unassembled WGS sequence"/>
</dbReference>
<proteinExistence type="predicted"/>
<dbReference type="Gene3D" id="3.40.50.300">
    <property type="entry name" value="P-loop containing nucleotide triphosphate hydrolases"/>
    <property type="match status" value="1"/>
</dbReference>
<comment type="caution">
    <text evidence="1">The sequence shown here is derived from an EMBL/GenBank/DDBJ whole genome shotgun (WGS) entry which is preliminary data.</text>
</comment>
<keyword evidence="2" id="KW-1185">Reference proteome</keyword>
<dbReference type="RefSeq" id="WP_067692151.1">
    <property type="nucleotide sequence ID" value="NZ_LLZH01000155.1"/>
</dbReference>